<reference evidence="2" key="1">
    <citation type="submission" date="2020-05" db="EMBL/GenBank/DDBJ databases">
        <authorList>
            <person name="Chiriac C."/>
            <person name="Salcher M."/>
            <person name="Ghai R."/>
            <person name="Kavagutti S V."/>
        </authorList>
    </citation>
    <scope>NUCLEOTIDE SEQUENCE</scope>
</reference>
<protein>
    <submittedName>
        <fullName evidence="2">Unannotated protein</fullName>
    </submittedName>
</protein>
<keyword evidence="1" id="KW-0812">Transmembrane</keyword>
<dbReference type="EMBL" id="CAEZXR010000332">
    <property type="protein sequence ID" value="CAB4726292.1"/>
    <property type="molecule type" value="Genomic_DNA"/>
</dbReference>
<evidence type="ECO:0000313" key="2">
    <source>
        <dbReference type="EMBL" id="CAB4726292.1"/>
    </source>
</evidence>
<evidence type="ECO:0000256" key="1">
    <source>
        <dbReference type="SAM" id="Phobius"/>
    </source>
</evidence>
<proteinExistence type="predicted"/>
<feature type="transmembrane region" description="Helical" evidence="1">
    <location>
        <begin position="57"/>
        <end position="78"/>
    </location>
</feature>
<keyword evidence="1" id="KW-0472">Membrane</keyword>
<accession>A0A6J6RUX9</accession>
<keyword evidence="1" id="KW-1133">Transmembrane helix</keyword>
<sequence>MTDPHEDGFDRDDELRLQLQSLDPAASLAPADPTRVARLLEGTMTEHETATRTPSRLTWLLATAAVVLIAAAGAFAVVGHDRGSDELPTAQDSTGEAADPTVTSLVADGAADGKCMVPSAEVLAEQGLAFEGTVTDITDGVATLEPSEFFAGKATDLVEVAAPSKDMQALIQAVDFQVGGSYLVAASDGQVLVCGFSGPSDPALEDLYAEAFPR</sequence>
<organism evidence="2">
    <name type="scientific">freshwater metagenome</name>
    <dbReference type="NCBI Taxonomy" id="449393"/>
    <lineage>
        <taxon>unclassified sequences</taxon>
        <taxon>metagenomes</taxon>
        <taxon>ecological metagenomes</taxon>
    </lineage>
</organism>
<name>A0A6J6RUX9_9ZZZZ</name>
<dbReference type="AlphaFoldDB" id="A0A6J6RUX9"/>
<gene>
    <name evidence="2" type="ORF">UFOPK2579_02314</name>
</gene>